<evidence type="ECO:0000313" key="2">
    <source>
        <dbReference type="EMBL" id="KAF4627019.1"/>
    </source>
</evidence>
<reference evidence="2 3" key="1">
    <citation type="submission" date="2020-03" db="EMBL/GenBank/DDBJ databases">
        <title>Draft Genome Sequence of Cudoniella acicularis.</title>
        <authorList>
            <person name="Buettner E."/>
            <person name="Kellner H."/>
        </authorList>
    </citation>
    <scope>NUCLEOTIDE SEQUENCE [LARGE SCALE GENOMIC DNA]</scope>
    <source>
        <strain evidence="2 3">DSM 108380</strain>
    </source>
</reference>
<gene>
    <name evidence="2" type="ORF">G7Y89_g11135</name>
</gene>
<dbReference type="AlphaFoldDB" id="A0A8H4RBF5"/>
<protein>
    <submittedName>
        <fullName evidence="2">Uncharacterized protein</fullName>
    </submittedName>
</protein>
<accession>A0A8H4RBF5</accession>
<dbReference type="OrthoDB" id="10631916at2759"/>
<comment type="caution">
    <text evidence="2">The sequence shown here is derived from an EMBL/GenBank/DDBJ whole genome shotgun (WGS) entry which is preliminary data.</text>
</comment>
<feature type="region of interest" description="Disordered" evidence="1">
    <location>
        <begin position="117"/>
        <end position="136"/>
    </location>
</feature>
<dbReference type="Proteomes" id="UP000566819">
    <property type="component" value="Unassembled WGS sequence"/>
</dbReference>
<evidence type="ECO:0000313" key="3">
    <source>
        <dbReference type="Proteomes" id="UP000566819"/>
    </source>
</evidence>
<evidence type="ECO:0000256" key="1">
    <source>
        <dbReference type="SAM" id="MobiDB-lite"/>
    </source>
</evidence>
<proteinExistence type="predicted"/>
<name>A0A8H4RBF5_9HELO</name>
<dbReference type="EMBL" id="JAAMPI010001042">
    <property type="protein sequence ID" value="KAF4627019.1"/>
    <property type="molecule type" value="Genomic_DNA"/>
</dbReference>
<organism evidence="2 3">
    <name type="scientific">Cudoniella acicularis</name>
    <dbReference type="NCBI Taxonomy" id="354080"/>
    <lineage>
        <taxon>Eukaryota</taxon>
        <taxon>Fungi</taxon>
        <taxon>Dikarya</taxon>
        <taxon>Ascomycota</taxon>
        <taxon>Pezizomycotina</taxon>
        <taxon>Leotiomycetes</taxon>
        <taxon>Helotiales</taxon>
        <taxon>Tricladiaceae</taxon>
        <taxon>Cudoniella</taxon>
    </lineage>
</organism>
<keyword evidence="3" id="KW-1185">Reference proteome</keyword>
<sequence length="136" mass="15796">MSSNSNSNYQLPLRRNTHLTIPAGAPRNPSNFHGCSRLRCPDCRPCRYFQVEEDRDMHYFQQHILKAPRDLPPPYKKLEYEDAGNYNGPLGKGMHVLELEKFLSKDIEEIKEGKEFRKKETRAEDEGELNTANSKD</sequence>